<dbReference type="AlphaFoldDB" id="A0A0L0SI86"/>
<feature type="compositionally biased region" description="Polar residues" evidence="1">
    <location>
        <begin position="255"/>
        <end position="265"/>
    </location>
</feature>
<proteinExistence type="predicted"/>
<name>A0A0L0SI86_ALLM3</name>
<reference evidence="2 3" key="1">
    <citation type="submission" date="2009-11" db="EMBL/GenBank/DDBJ databases">
        <title>Annotation of Allomyces macrogynus ATCC 38327.</title>
        <authorList>
            <consortium name="The Broad Institute Genome Sequencing Platform"/>
            <person name="Russ C."/>
            <person name="Cuomo C."/>
            <person name="Burger G."/>
            <person name="Gray M.W."/>
            <person name="Holland P.W.H."/>
            <person name="King N."/>
            <person name="Lang F.B.F."/>
            <person name="Roger A.J."/>
            <person name="Ruiz-Trillo I."/>
            <person name="Young S.K."/>
            <person name="Zeng Q."/>
            <person name="Gargeya S."/>
            <person name="Fitzgerald M."/>
            <person name="Haas B."/>
            <person name="Abouelleil A."/>
            <person name="Alvarado L."/>
            <person name="Arachchi H.M."/>
            <person name="Berlin A."/>
            <person name="Chapman S.B."/>
            <person name="Gearin G."/>
            <person name="Goldberg J."/>
            <person name="Griggs A."/>
            <person name="Gujja S."/>
            <person name="Hansen M."/>
            <person name="Heiman D."/>
            <person name="Howarth C."/>
            <person name="Larimer J."/>
            <person name="Lui A."/>
            <person name="MacDonald P.J.P."/>
            <person name="McCowen C."/>
            <person name="Montmayeur A."/>
            <person name="Murphy C."/>
            <person name="Neiman D."/>
            <person name="Pearson M."/>
            <person name="Priest M."/>
            <person name="Roberts A."/>
            <person name="Saif S."/>
            <person name="Shea T."/>
            <person name="Sisk P."/>
            <person name="Stolte C."/>
            <person name="Sykes S."/>
            <person name="Wortman J."/>
            <person name="Nusbaum C."/>
            <person name="Birren B."/>
        </authorList>
    </citation>
    <scope>NUCLEOTIDE SEQUENCE [LARGE SCALE GENOMIC DNA]</scope>
    <source>
        <strain evidence="2 3">ATCC 38327</strain>
    </source>
</reference>
<evidence type="ECO:0000313" key="3">
    <source>
        <dbReference type="Proteomes" id="UP000054350"/>
    </source>
</evidence>
<gene>
    <name evidence="2" type="ORF">AMAG_07470</name>
</gene>
<keyword evidence="3" id="KW-1185">Reference proteome</keyword>
<feature type="compositionally biased region" description="Low complexity" evidence="1">
    <location>
        <begin position="79"/>
        <end position="97"/>
    </location>
</feature>
<reference evidence="3" key="2">
    <citation type="submission" date="2009-11" db="EMBL/GenBank/DDBJ databases">
        <title>The Genome Sequence of Allomyces macrogynus strain ATCC 38327.</title>
        <authorList>
            <consortium name="The Broad Institute Genome Sequencing Platform"/>
            <person name="Russ C."/>
            <person name="Cuomo C."/>
            <person name="Shea T."/>
            <person name="Young S.K."/>
            <person name="Zeng Q."/>
            <person name="Koehrsen M."/>
            <person name="Haas B."/>
            <person name="Borodovsky M."/>
            <person name="Guigo R."/>
            <person name="Alvarado L."/>
            <person name="Berlin A."/>
            <person name="Borenstein D."/>
            <person name="Chen Z."/>
            <person name="Engels R."/>
            <person name="Freedman E."/>
            <person name="Gellesch M."/>
            <person name="Goldberg J."/>
            <person name="Griggs A."/>
            <person name="Gujja S."/>
            <person name="Heiman D."/>
            <person name="Hepburn T."/>
            <person name="Howarth C."/>
            <person name="Jen D."/>
            <person name="Larson L."/>
            <person name="Lewis B."/>
            <person name="Mehta T."/>
            <person name="Park D."/>
            <person name="Pearson M."/>
            <person name="Roberts A."/>
            <person name="Saif S."/>
            <person name="Shenoy N."/>
            <person name="Sisk P."/>
            <person name="Stolte C."/>
            <person name="Sykes S."/>
            <person name="Walk T."/>
            <person name="White J."/>
            <person name="Yandava C."/>
            <person name="Burger G."/>
            <person name="Gray M.W."/>
            <person name="Holland P.W.H."/>
            <person name="King N."/>
            <person name="Lang F.B.F."/>
            <person name="Roger A.J."/>
            <person name="Ruiz-Trillo I."/>
            <person name="Lander E."/>
            <person name="Nusbaum C."/>
        </authorList>
    </citation>
    <scope>NUCLEOTIDE SEQUENCE [LARGE SCALE GENOMIC DNA]</scope>
    <source>
        <strain evidence="3">ATCC 38327</strain>
    </source>
</reference>
<feature type="region of interest" description="Disordered" evidence="1">
    <location>
        <begin position="1"/>
        <end position="33"/>
    </location>
</feature>
<dbReference type="OrthoDB" id="10590458at2759"/>
<organism evidence="2 3">
    <name type="scientific">Allomyces macrogynus (strain ATCC 38327)</name>
    <name type="common">Allomyces javanicus var. macrogynus</name>
    <dbReference type="NCBI Taxonomy" id="578462"/>
    <lineage>
        <taxon>Eukaryota</taxon>
        <taxon>Fungi</taxon>
        <taxon>Fungi incertae sedis</taxon>
        <taxon>Blastocladiomycota</taxon>
        <taxon>Blastocladiomycetes</taxon>
        <taxon>Blastocladiales</taxon>
        <taxon>Blastocladiaceae</taxon>
        <taxon>Allomyces</taxon>
    </lineage>
</organism>
<dbReference type="EMBL" id="GG745339">
    <property type="protein sequence ID" value="KNE62231.1"/>
    <property type="molecule type" value="Genomic_DNA"/>
</dbReference>
<dbReference type="VEuPathDB" id="FungiDB:AMAG_07470"/>
<protein>
    <submittedName>
        <fullName evidence="2">Uncharacterized protein</fullName>
    </submittedName>
</protein>
<feature type="region of interest" description="Disordered" evidence="1">
    <location>
        <begin position="58"/>
        <end position="98"/>
    </location>
</feature>
<evidence type="ECO:0000313" key="2">
    <source>
        <dbReference type="EMBL" id="KNE62231.1"/>
    </source>
</evidence>
<evidence type="ECO:0000256" key="1">
    <source>
        <dbReference type="SAM" id="MobiDB-lite"/>
    </source>
</evidence>
<dbReference type="Proteomes" id="UP000054350">
    <property type="component" value="Unassembled WGS sequence"/>
</dbReference>
<accession>A0A0L0SI86</accession>
<feature type="region of interest" description="Disordered" evidence="1">
    <location>
        <begin position="253"/>
        <end position="311"/>
    </location>
</feature>
<sequence length="348" mass="35788">MRDPASSAIATSRKRHCTRTAEDDRTDDDGSNCVYHHGVRAKRIRPAGTVEPAILTGAASGPHVAHVRAHRTPHRLDPTTEPTTTDTPPAAAAAGVPLPSPDAPIPVLVAELESWTARVHDEPNPFIAVISARLCAGSIAEYILNRGQAAPAPAPARPASPVHPVFASTAAAAAQLATIAARSADLARAHAAMVQLLDSMRMRIRSDPAFETLCNDAVRLAAAAPAGRGMGSSSIGTGGGAIGTNECGTAPAAVTSRQYSPTKNRPTFGRPCSPGSLQPTTRQFSFTRPPNTLASSVAAPSPPSSSTISNDVDDAARAAHDLLVAMGPDEMAAAAATVARTTTRTPLD</sequence>
<feature type="compositionally biased region" description="Polar residues" evidence="1">
    <location>
        <begin position="275"/>
        <end position="293"/>
    </location>
</feature>